<reference evidence="4" key="1">
    <citation type="submission" date="2020-01" db="EMBL/GenBank/DDBJ databases">
        <authorList>
            <consortium name="DOE Joint Genome Institute"/>
            <person name="Haridas S."/>
            <person name="Albert R."/>
            <person name="Binder M."/>
            <person name="Bloem J."/>
            <person name="Labutti K."/>
            <person name="Salamov A."/>
            <person name="Andreopoulos B."/>
            <person name="Baker S.E."/>
            <person name="Barry K."/>
            <person name="Bills G."/>
            <person name="Bluhm B.H."/>
            <person name="Cannon C."/>
            <person name="Castanera R."/>
            <person name="Culley D.E."/>
            <person name="Daum C."/>
            <person name="Ezra D."/>
            <person name="Gonzalez J.B."/>
            <person name="Henrissat B."/>
            <person name="Kuo A."/>
            <person name="Liang C."/>
            <person name="Lipzen A."/>
            <person name="Lutzoni F."/>
            <person name="Magnuson J."/>
            <person name="Mondo S."/>
            <person name="Nolan M."/>
            <person name="Ohm R."/>
            <person name="Pangilinan J."/>
            <person name="Park H.-J."/>
            <person name="Ramirez L."/>
            <person name="Alfaro M."/>
            <person name="Sun H."/>
            <person name="Tritt A."/>
            <person name="Yoshinaga Y."/>
            <person name="Zwiers L.-H."/>
            <person name="Turgeon B.G."/>
            <person name="Goodwin S.B."/>
            <person name="Spatafora J.W."/>
            <person name="Crous P.W."/>
            <person name="Grigoriev I.V."/>
        </authorList>
    </citation>
    <scope>NUCLEOTIDE SEQUENCE</scope>
    <source>
        <strain evidence="4">P77</strain>
    </source>
</reference>
<dbReference type="EMBL" id="ML975289">
    <property type="protein sequence ID" value="KAF1835317.1"/>
    <property type="molecule type" value="Genomic_DNA"/>
</dbReference>
<organism evidence="4 5">
    <name type="scientific">Decorospora gaudefroyi</name>
    <dbReference type="NCBI Taxonomy" id="184978"/>
    <lineage>
        <taxon>Eukaryota</taxon>
        <taxon>Fungi</taxon>
        <taxon>Dikarya</taxon>
        <taxon>Ascomycota</taxon>
        <taxon>Pezizomycotina</taxon>
        <taxon>Dothideomycetes</taxon>
        <taxon>Pleosporomycetidae</taxon>
        <taxon>Pleosporales</taxon>
        <taxon>Pleosporineae</taxon>
        <taxon>Pleosporaceae</taxon>
        <taxon>Decorospora</taxon>
    </lineage>
</organism>
<keyword evidence="1" id="KW-0175">Coiled coil</keyword>
<feature type="region of interest" description="Disordered" evidence="2">
    <location>
        <begin position="538"/>
        <end position="570"/>
    </location>
</feature>
<evidence type="ECO:0000256" key="1">
    <source>
        <dbReference type="SAM" id="Coils"/>
    </source>
</evidence>
<dbReference type="Pfam" id="PF25995">
    <property type="entry name" value="STB6_N"/>
    <property type="match status" value="1"/>
</dbReference>
<dbReference type="InterPro" id="IPR038919">
    <property type="entry name" value="STB2/STB2"/>
</dbReference>
<feature type="coiled-coil region" evidence="1">
    <location>
        <begin position="827"/>
        <end position="854"/>
    </location>
</feature>
<proteinExistence type="predicted"/>
<evidence type="ECO:0000313" key="4">
    <source>
        <dbReference type="EMBL" id="KAF1835317.1"/>
    </source>
</evidence>
<dbReference type="PANTHER" id="PTHR31011:SF2">
    <property type="entry name" value="PROTEIN STB2-RELATED"/>
    <property type="match status" value="1"/>
</dbReference>
<feature type="domain" description="STB6-like N-terminal" evidence="3">
    <location>
        <begin position="64"/>
        <end position="205"/>
    </location>
</feature>
<feature type="compositionally biased region" description="Basic and acidic residues" evidence="2">
    <location>
        <begin position="443"/>
        <end position="508"/>
    </location>
</feature>
<dbReference type="Proteomes" id="UP000800040">
    <property type="component" value="Unassembled WGS sequence"/>
</dbReference>
<feature type="region of interest" description="Disordered" evidence="2">
    <location>
        <begin position="1"/>
        <end position="61"/>
    </location>
</feature>
<dbReference type="OrthoDB" id="19806at2759"/>
<gene>
    <name evidence="4" type="ORF">BDW02DRAFT_496301</name>
</gene>
<protein>
    <recommendedName>
        <fullName evidence="3">STB6-like N-terminal domain-containing protein</fullName>
    </recommendedName>
</protein>
<feature type="compositionally biased region" description="Polar residues" evidence="2">
    <location>
        <begin position="20"/>
        <end position="35"/>
    </location>
</feature>
<evidence type="ECO:0000256" key="2">
    <source>
        <dbReference type="SAM" id="MobiDB-lite"/>
    </source>
</evidence>
<dbReference type="PANTHER" id="PTHR31011">
    <property type="entry name" value="PROTEIN STB2-RELATED"/>
    <property type="match status" value="1"/>
</dbReference>
<feature type="region of interest" description="Disordered" evidence="2">
    <location>
        <begin position="435"/>
        <end position="511"/>
    </location>
</feature>
<dbReference type="GO" id="GO:0070822">
    <property type="term" value="C:Sin3-type complex"/>
    <property type="evidence" value="ECO:0007669"/>
    <property type="project" value="TreeGrafter"/>
</dbReference>
<sequence>MPSPPPRTYTEKELRAQMPALQTTSTERKTTAQSRPQPPAKAPTAETMPDDARITSPTSPAGHQRFVLTDLVAARYIEEDPTTTCHVLARRQKIEGYEIYLVEQWACSRTHPTFLITTYTGNPQDTVLATIISVPKDEAEWSPQMRLYFKSLTEYHARRKDTPYGALMITNLSGFPSSLTVIPIPGGDMKKNREPFFVNENLKRLGCSGRLGLKLVPPSSATQAKFQQLYRTSEKIPFNASVIELVKLCQVALVLFGKLEPEYVDGLLCDITEKALNDWWIDFGSEYYTVEPHDGILGPTTVAALLGMLMGARNRLSACNAAVAKDVFDIEATKRGIAHFQKSHHLPRTRRLDQQTLDKLRRVSAKAASKEGWAVPRAFKSTVAELGGKGGEMVMGIVGAGQKDGIAEVETVDIDQFVELVRGEHAKWLWHGKPRKTHSGDSMFDRLPAEERSTSPDKHDHLTKPLRRETTLDHQGITKRDTGSSEMKKVDTFTPDGLEKEASKDSSSKRATIKAKFESGSGFHHIKNAVGLRTHASRLSREEHGRPGMRTKAGIASSQYADSRTSMDYDEGHSDDAHLIMSPQNTTVSEGPAYTQNLTETPRDSTTSLVNKVASGRHASNLRTSIAESDASEQLQTLATSITGSTYHDIDLDNNLPVDEAHRVPPLLRRTQSGDQLALYNTSASDDWWPRHLSFSAAEESVLRWTTINPPVDEEAIDLEDTSNLTLQARIASQHLASEQRKRLHHRLVLVANKDATSVESRLAELVALDSSAENDIETLDSIYYPHLDTYHALREDTHATVTNHRGQLTASVRELGNVGDKLEYEISALRGKVEDVEDALGEFERQVQAVEDRVGYLETVLGEREGWWGWGFRVLTGLPEGLIHRKPH</sequence>
<evidence type="ECO:0000313" key="5">
    <source>
        <dbReference type="Proteomes" id="UP000800040"/>
    </source>
</evidence>
<evidence type="ECO:0000259" key="3">
    <source>
        <dbReference type="Pfam" id="PF25995"/>
    </source>
</evidence>
<accession>A0A6A5KHS4</accession>
<dbReference type="AlphaFoldDB" id="A0A6A5KHS4"/>
<dbReference type="InterPro" id="IPR059025">
    <property type="entry name" value="STB6_N"/>
</dbReference>
<name>A0A6A5KHS4_9PLEO</name>
<keyword evidence="5" id="KW-1185">Reference proteome</keyword>